<accession>A0A553N600</accession>
<organism evidence="2 3">
    <name type="scientific">Danionella cerebrum</name>
    <dbReference type="NCBI Taxonomy" id="2873325"/>
    <lineage>
        <taxon>Eukaryota</taxon>
        <taxon>Metazoa</taxon>
        <taxon>Chordata</taxon>
        <taxon>Craniata</taxon>
        <taxon>Vertebrata</taxon>
        <taxon>Euteleostomi</taxon>
        <taxon>Actinopterygii</taxon>
        <taxon>Neopterygii</taxon>
        <taxon>Teleostei</taxon>
        <taxon>Ostariophysi</taxon>
        <taxon>Cypriniformes</taxon>
        <taxon>Danionidae</taxon>
        <taxon>Danioninae</taxon>
        <taxon>Danionella</taxon>
    </lineage>
</organism>
<name>A0A553N600_9TELE</name>
<dbReference type="STRING" id="623744.A0A553N600"/>
<evidence type="ECO:0000313" key="2">
    <source>
        <dbReference type="EMBL" id="TRY60872.1"/>
    </source>
</evidence>
<dbReference type="GO" id="GO:0019901">
    <property type="term" value="F:protein kinase binding"/>
    <property type="evidence" value="ECO:0007669"/>
    <property type="project" value="InterPro"/>
</dbReference>
<dbReference type="Pfam" id="PF15898">
    <property type="entry name" value="PRKG1_interact"/>
    <property type="match status" value="1"/>
</dbReference>
<sequence length="66" mass="7431">MLFLQEKAALEKKVSDMEDELKSLPPLARIQALRRGNARLLVENKAMLRTLAQLSPKATLPESEDL</sequence>
<proteinExistence type="predicted"/>
<dbReference type="OrthoDB" id="539213at2759"/>
<evidence type="ECO:0000259" key="1">
    <source>
        <dbReference type="Pfam" id="PF15898"/>
    </source>
</evidence>
<dbReference type="EMBL" id="SRMA01027015">
    <property type="protein sequence ID" value="TRY60872.1"/>
    <property type="molecule type" value="Genomic_DNA"/>
</dbReference>
<keyword evidence="3" id="KW-1185">Reference proteome</keyword>
<protein>
    <recommendedName>
        <fullName evidence="1">cGMP-dependent protein kinase interacting domain-containing protein</fullName>
    </recommendedName>
</protein>
<dbReference type="AlphaFoldDB" id="A0A553N600"/>
<reference evidence="2 3" key="1">
    <citation type="journal article" date="2019" name="Sci. Data">
        <title>Hybrid genome assembly and annotation of Danionella translucida.</title>
        <authorList>
            <person name="Kadobianskyi M."/>
            <person name="Schulze L."/>
            <person name="Schuelke M."/>
            <person name="Judkewitz B."/>
        </authorList>
    </citation>
    <scope>NUCLEOTIDE SEQUENCE [LARGE SCALE GENOMIC DNA]</scope>
    <source>
        <strain evidence="2 3">Bolton</strain>
    </source>
</reference>
<comment type="caution">
    <text evidence="2">The sequence shown here is derived from an EMBL/GenBank/DDBJ whole genome shotgun (WGS) entry which is preliminary data.</text>
</comment>
<dbReference type="Proteomes" id="UP000316079">
    <property type="component" value="Unassembled WGS sequence"/>
</dbReference>
<evidence type="ECO:0000313" key="3">
    <source>
        <dbReference type="Proteomes" id="UP000316079"/>
    </source>
</evidence>
<gene>
    <name evidence="2" type="ORF">DNTS_035139</name>
</gene>
<feature type="domain" description="cGMP-dependent protein kinase interacting" evidence="1">
    <location>
        <begin position="5"/>
        <end position="55"/>
    </location>
</feature>
<dbReference type="InterPro" id="IPR031775">
    <property type="entry name" value="PRKG1_interact"/>
</dbReference>